<evidence type="ECO:0000256" key="3">
    <source>
        <dbReference type="ARBA" id="ARBA00022676"/>
    </source>
</evidence>
<feature type="transmembrane region" description="Helical" evidence="7">
    <location>
        <begin position="18"/>
        <end position="38"/>
    </location>
</feature>
<dbReference type="GO" id="GO:0000139">
    <property type="term" value="C:Golgi membrane"/>
    <property type="evidence" value="ECO:0007669"/>
    <property type="project" value="UniProtKB-SubCell"/>
</dbReference>
<dbReference type="PANTHER" id="PTHR11062">
    <property type="entry name" value="EXOSTOSIN HEPARAN SULFATE GLYCOSYLTRANSFERASE -RELATED"/>
    <property type="match status" value="1"/>
</dbReference>
<gene>
    <name evidence="9" type="ORF">CISIN_1g006399mg</name>
</gene>
<dbReference type="Pfam" id="PF03016">
    <property type="entry name" value="Exostosin_GT47"/>
    <property type="match status" value="1"/>
</dbReference>
<dbReference type="InterPro" id="IPR040911">
    <property type="entry name" value="Exostosin_GT47"/>
</dbReference>
<comment type="subcellular location">
    <subcellularLocation>
        <location evidence="1">Golgi apparatus membrane</location>
        <topology evidence="1">Single-pass type II membrane protein</topology>
    </subcellularLocation>
</comment>
<dbReference type="PaxDb" id="2711-XP_006494322.1"/>
<evidence type="ECO:0000313" key="10">
    <source>
        <dbReference type="Proteomes" id="UP000027120"/>
    </source>
</evidence>
<dbReference type="STRING" id="2711.A0A067FK27"/>
<keyword evidence="7" id="KW-0812">Transmembrane</keyword>
<feature type="region of interest" description="Disordered" evidence="6">
    <location>
        <begin position="190"/>
        <end position="228"/>
    </location>
</feature>
<proteinExistence type="inferred from homology"/>
<keyword evidence="7" id="KW-0472">Membrane</keyword>
<evidence type="ECO:0000256" key="1">
    <source>
        <dbReference type="ARBA" id="ARBA00004323"/>
    </source>
</evidence>
<name>A0A067FK27_CITSI</name>
<keyword evidence="4" id="KW-0735">Signal-anchor</keyword>
<evidence type="ECO:0000256" key="4">
    <source>
        <dbReference type="ARBA" id="ARBA00022968"/>
    </source>
</evidence>
<comment type="similarity">
    <text evidence="2">Belongs to the glycosyltransferase 47 family.</text>
</comment>
<dbReference type="InterPro" id="IPR004263">
    <property type="entry name" value="Exostosin"/>
</dbReference>
<dbReference type="PANTHER" id="PTHR11062:SF77">
    <property type="entry name" value="GLYCOSYLTRANSFERASE FAMILY EXOSTOSIN PROTEIN"/>
    <property type="match status" value="1"/>
</dbReference>
<reference evidence="9 10" key="1">
    <citation type="submission" date="2014-04" db="EMBL/GenBank/DDBJ databases">
        <authorList>
            <consortium name="International Citrus Genome Consortium"/>
            <person name="Gmitter F."/>
            <person name="Chen C."/>
            <person name="Farmerie W."/>
            <person name="Harkins T."/>
            <person name="Desany B."/>
            <person name="Mohiuddin M."/>
            <person name="Kodira C."/>
            <person name="Borodovsky M."/>
            <person name="Lomsadze A."/>
            <person name="Burns P."/>
            <person name="Jenkins J."/>
            <person name="Prochnik S."/>
            <person name="Shu S."/>
            <person name="Chapman J."/>
            <person name="Pitluck S."/>
            <person name="Schmutz J."/>
            <person name="Rokhsar D."/>
        </authorList>
    </citation>
    <scope>NUCLEOTIDE SEQUENCE</scope>
</reference>
<feature type="domain" description="Exostosin GT47" evidence="8">
    <location>
        <begin position="315"/>
        <end position="596"/>
    </location>
</feature>
<keyword evidence="7" id="KW-1133">Transmembrane helix</keyword>
<evidence type="ECO:0000256" key="7">
    <source>
        <dbReference type="SAM" id="Phobius"/>
    </source>
</evidence>
<evidence type="ECO:0000256" key="6">
    <source>
        <dbReference type="SAM" id="MobiDB-lite"/>
    </source>
</evidence>
<evidence type="ECO:0000313" key="9">
    <source>
        <dbReference type="EMBL" id="KDO66500.1"/>
    </source>
</evidence>
<dbReference type="GO" id="GO:0016757">
    <property type="term" value="F:glycosyltransferase activity"/>
    <property type="evidence" value="ECO:0007669"/>
    <property type="project" value="UniProtKB-KW"/>
</dbReference>
<keyword evidence="5" id="KW-0333">Golgi apparatus</keyword>
<keyword evidence="10" id="KW-1185">Reference proteome</keyword>
<keyword evidence="3" id="KW-0808">Transferase</keyword>
<dbReference type="Proteomes" id="UP000027120">
    <property type="component" value="Unassembled WGS sequence"/>
</dbReference>
<protein>
    <recommendedName>
        <fullName evidence="8">Exostosin GT47 domain-containing protein</fullName>
    </recommendedName>
</protein>
<organism evidence="9 10">
    <name type="scientific">Citrus sinensis</name>
    <name type="common">Sweet orange</name>
    <name type="synonym">Citrus aurantium var. sinensis</name>
    <dbReference type="NCBI Taxonomy" id="2711"/>
    <lineage>
        <taxon>Eukaryota</taxon>
        <taxon>Viridiplantae</taxon>
        <taxon>Streptophyta</taxon>
        <taxon>Embryophyta</taxon>
        <taxon>Tracheophyta</taxon>
        <taxon>Spermatophyta</taxon>
        <taxon>Magnoliopsida</taxon>
        <taxon>eudicotyledons</taxon>
        <taxon>Gunneridae</taxon>
        <taxon>Pentapetalae</taxon>
        <taxon>rosids</taxon>
        <taxon>malvids</taxon>
        <taxon>Sapindales</taxon>
        <taxon>Rutaceae</taxon>
        <taxon>Aurantioideae</taxon>
        <taxon>Citrus</taxon>
    </lineage>
</organism>
<evidence type="ECO:0000256" key="2">
    <source>
        <dbReference type="ARBA" id="ARBA00010271"/>
    </source>
</evidence>
<feature type="compositionally biased region" description="Polar residues" evidence="6">
    <location>
        <begin position="190"/>
        <end position="213"/>
    </location>
</feature>
<keyword evidence="3" id="KW-0328">Glycosyltransferase</keyword>
<sequence length="647" mass="73771">MDIIAKFHGSCRAEIRRLLVITGMVVAVMVVFQSFSLVTNKGSIVMMVVGNSNTSVVNMSTSTKLDVAVASDEERLEPDMDRGLMVGVENYPNHSFYKLKGENSFNKGVTDDKSLNMGYATSLDNSSTETEAMEIEHGKLEKVEKVGSTYNFDDDPKATAGLELGGVQNRASPGDFTAEVEKLDVNSTASESISAANLSSTADVRQTTETQPMNPKVSKQPPASIPTNNLSAADISILKRWNRRPTSISKMDLLLLQSRVSSRSMRPSSSSVRDRELLSAKVEIENAPVSWNTPELHASVFRNVSIFKRSYELMESLLKVYIYKEGEKPIFHQPIMRGIYASEGWFMKLMEGNRKFVVRDPRKAHLFYLPFSSQMLRIALSEQKLQNHQDLQNYLKTYVKTISRKYRFWNRTGGTDHFVVACHDWAPKFTGQHLRNCIKALCNADVSKGFKIGMDTSLPVTYIRSAEAPLDNLGGNPPLKRSTLAFFAGRMHGYLRPILLNFWENKVDDMKIFGPMPHDVEGKRIYREHMKSSKYCICARGYEVHTPRVVEAIFYECVPVIISDNYVPPFFEVLNWEAFSVFVQEKDIPNLRNILLSIPEERYLAMQSRVKMVQKHFLWHKKPKKYDIFHMVLHSIWYNRLFNTRTK</sequence>
<dbReference type="EMBL" id="KK784899">
    <property type="protein sequence ID" value="KDO66500.1"/>
    <property type="molecule type" value="Genomic_DNA"/>
</dbReference>
<accession>A0A067FK27</accession>
<evidence type="ECO:0000256" key="5">
    <source>
        <dbReference type="ARBA" id="ARBA00023034"/>
    </source>
</evidence>
<evidence type="ECO:0000259" key="8">
    <source>
        <dbReference type="Pfam" id="PF03016"/>
    </source>
</evidence>
<dbReference type="eggNOG" id="KOG1021">
    <property type="taxonomic scope" value="Eukaryota"/>
</dbReference>
<dbReference type="AlphaFoldDB" id="A0A067FK27"/>